<proteinExistence type="predicted"/>
<dbReference type="STRING" id="392015.SAMN05421543_10926"/>
<dbReference type="Proteomes" id="UP000183508">
    <property type="component" value="Unassembled WGS sequence"/>
</dbReference>
<dbReference type="AlphaFoldDB" id="A0A1I7J9L3"/>
<dbReference type="EMBL" id="FPBV01000009">
    <property type="protein sequence ID" value="SFU81834.1"/>
    <property type="molecule type" value="Genomic_DNA"/>
</dbReference>
<sequence length="85" mass="9428">MAKGTRATATRRRSLDIPDRPKMPDVCWVKFPAVKTAGSMRVTFESLAAQLAHQPATREVREVLLDDGIIRVELDKEAGSKHEAV</sequence>
<gene>
    <name evidence="1" type="ORF">SAMN05421543_10926</name>
</gene>
<evidence type="ECO:0000313" key="1">
    <source>
        <dbReference type="EMBL" id="SFU81834.1"/>
    </source>
</evidence>
<protein>
    <submittedName>
        <fullName evidence="1">Uncharacterized protein</fullName>
    </submittedName>
</protein>
<evidence type="ECO:0000313" key="2">
    <source>
        <dbReference type="Proteomes" id="UP000183508"/>
    </source>
</evidence>
<accession>A0A1I7J9L3</accession>
<organism evidence="1 2">
    <name type="scientific">Alicyclobacillus macrosporangiidus</name>
    <dbReference type="NCBI Taxonomy" id="392015"/>
    <lineage>
        <taxon>Bacteria</taxon>
        <taxon>Bacillati</taxon>
        <taxon>Bacillota</taxon>
        <taxon>Bacilli</taxon>
        <taxon>Bacillales</taxon>
        <taxon>Alicyclobacillaceae</taxon>
        <taxon>Alicyclobacillus</taxon>
    </lineage>
</organism>
<keyword evidence="2" id="KW-1185">Reference proteome</keyword>
<reference evidence="2" key="1">
    <citation type="submission" date="2016-10" db="EMBL/GenBank/DDBJ databases">
        <authorList>
            <person name="Varghese N."/>
        </authorList>
    </citation>
    <scope>NUCLEOTIDE SEQUENCE [LARGE SCALE GENOMIC DNA]</scope>
    <source>
        <strain evidence="2">DSM 17980</strain>
    </source>
</reference>
<name>A0A1I7J9L3_9BACL</name>